<dbReference type="EMBL" id="JAGSVG010000001">
    <property type="protein sequence ID" value="MBR8127657.1"/>
    <property type="molecule type" value="Genomic_DNA"/>
</dbReference>
<proteinExistence type="predicted"/>
<reference evidence="1" key="1">
    <citation type="submission" date="2021-04" db="EMBL/GenBank/DDBJ databases">
        <title>A collection of bacterial strains from the Burkholderia cepacia Research Laboratory and Repository.</title>
        <authorList>
            <person name="Lipuma J."/>
            <person name="Spilker T."/>
        </authorList>
    </citation>
    <scope>NUCLEOTIDE SEQUENCE</scope>
    <source>
        <strain evidence="1">AU36012</strain>
    </source>
</reference>
<name>A0AA41JHB1_9BURK</name>
<evidence type="ECO:0000313" key="1">
    <source>
        <dbReference type="EMBL" id="MBR8127657.1"/>
    </source>
</evidence>
<gene>
    <name evidence="1" type="ORF">KDW93_01395</name>
</gene>
<evidence type="ECO:0000313" key="2">
    <source>
        <dbReference type="Proteomes" id="UP000682266"/>
    </source>
</evidence>
<organism evidence="1 2">
    <name type="scientific">Burkholderia ambifaria</name>
    <dbReference type="NCBI Taxonomy" id="152480"/>
    <lineage>
        <taxon>Bacteria</taxon>
        <taxon>Pseudomonadati</taxon>
        <taxon>Pseudomonadota</taxon>
        <taxon>Betaproteobacteria</taxon>
        <taxon>Burkholderiales</taxon>
        <taxon>Burkholderiaceae</taxon>
        <taxon>Burkholderia</taxon>
        <taxon>Burkholderia cepacia complex</taxon>
    </lineage>
</organism>
<dbReference type="AlphaFoldDB" id="A0AA41JHB1"/>
<dbReference type="Proteomes" id="UP000682266">
    <property type="component" value="Unassembled WGS sequence"/>
</dbReference>
<evidence type="ECO:0008006" key="3">
    <source>
        <dbReference type="Google" id="ProtNLM"/>
    </source>
</evidence>
<protein>
    <recommendedName>
        <fullName evidence="3">PAAR domain-containing protein</fullName>
    </recommendedName>
</protein>
<accession>A0AA41JHB1</accession>
<comment type="caution">
    <text evidence="1">The sequence shown here is derived from an EMBL/GenBank/DDBJ whole genome shotgun (WGS) entry which is preliminary data.</text>
</comment>
<sequence length="186" mass="20220">MIRFFLAKGDRGGSATITEGLEHVTCSNPPPRVHIATLYMKTYCEACKQEGFIAPQGPRWPGTGPNGKPWALSGDINVCGCNPPPVFYAERGMSMSFTAMEAATLVAPYADTRGPANVGVDEDLERYFEICDAVTGSPVEGMIYTLSSDEQFLVHGAALRGGKTRAFSLKEHPNLVFVTWREGDVR</sequence>
<dbReference type="RefSeq" id="WP_105788174.1">
    <property type="nucleotide sequence ID" value="NZ_CADERF010000003.1"/>
</dbReference>